<dbReference type="RefSeq" id="WP_107241771.1">
    <property type="nucleotide sequence ID" value="NZ_PYMJ01000004.1"/>
</dbReference>
<evidence type="ECO:0000313" key="3">
    <source>
        <dbReference type="Proteomes" id="UP000240987"/>
    </source>
</evidence>
<feature type="signal peptide" evidence="1">
    <location>
        <begin position="1"/>
        <end position="23"/>
    </location>
</feature>
<evidence type="ECO:0008006" key="4">
    <source>
        <dbReference type="Google" id="ProtNLM"/>
    </source>
</evidence>
<protein>
    <recommendedName>
        <fullName evidence="4">Orphan protein</fullName>
    </recommendedName>
</protein>
<keyword evidence="1" id="KW-0732">Signal</keyword>
<reference evidence="2 3" key="1">
    <citation type="submission" date="2018-01" db="EMBL/GenBank/DDBJ databases">
        <title>Whole genome sequencing of Histamine producing bacteria.</title>
        <authorList>
            <person name="Butler K."/>
        </authorList>
    </citation>
    <scope>NUCLEOTIDE SEQUENCE [LARGE SCALE GENOMIC DNA]</scope>
    <source>
        <strain evidence="2 3">JCM 12947</strain>
    </source>
</reference>
<feature type="chain" id="PRO_5015728893" description="Orphan protein" evidence="1">
    <location>
        <begin position="24"/>
        <end position="211"/>
    </location>
</feature>
<dbReference type="PROSITE" id="PS51257">
    <property type="entry name" value="PROKAR_LIPOPROTEIN"/>
    <property type="match status" value="1"/>
</dbReference>
<comment type="caution">
    <text evidence="2">The sequence shown here is derived from an EMBL/GenBank/DDBJ whole genome shotgun (WGS) entry which is preliminary data.</text>
</comment>
<dbReference type="AlphaFoldDB" id="A0A2T3JM93"/>
<keyword evidence="3" id="KW-1185">Reference proteome</keyword>
<proteinExistence type="predicted"/>
<sequence>MNKKILSAAVLAVLLTGCATESAQVTQQPETNIPSVNSSQAMPAWVFNPSSANGFAASNCVTASGNFSVDRNHVVSLTRNTLAQNMDLKANVLEKTYQKMDSAAGVSTTGTSFEQIAKQITSVSLQKSQVEQIALVKISGIDQVCALVTMPKMESEKLFNNMVETNTAIDPTDKAALYKEFMSQKTTKELENQVNTLSEVTDVTAPVAKES</sequence>
<gene>
    <name evidence="2" type="ORF">C9J12_05310</name>
</gene>
<accession>A0A2T3JM93</accession>
<organism evidence="2 3">
    <name type="scientific">Photobacterium frigidiphilum</name>
    <dbReference type="NCBI Taxonomy" id="264736"/>
    <lineage>
        <taxon>Bacteria</taxon>
        <taxon>Pseudomonadati</taxon>
        <taxon>Pseudomonadota</taxon>
        <taxon>Gammaproteobacteria</taxon>
        <taxon>Vibrionales</taxon>
        <taxon>Vibrionaceae</taxon>
        <taxon>Photobacterium</taxon>
    </lineage>
</organism>
<dbReference type="EMBL" id="PYMJ01000004">
    <property type="protein sequence ID" value="PSU50156.1"/>
    <property type="molecule type" value="Genomic_DNA"/>
</dbReference>
<dbReference type="Proteomes" id="UP000240987">
    <property type="component" value="Unassembled WGS sequence"/>
</dbReference>
<evidence type="ECO:0000256" key="1">
    <source>
        <dbReference type="SAM" id="SignalP"/>
    </source>
</evidence>
<dbReference type="OrthoDB" id="5616064at2"/>
<evidence type="ECO:0000313" key="2">
    <source>
        <dbReference type="EMBL" id="PSU50156.1"/>
    </source>
</evidence>
<name>A0A2T3JM93_9GAMM</name>